<dbReference type="PANTHER" id="PTHR43395:SF10">
    <property type="entry name" value="CHEMOTAXIS PROTEIN CHEA"/>
    <property type="match status" value="1"/>
</dbReference>
<dbReference type="PRINTS" id="PR00344">
    <property type="entry name" value="BCTRLSENSOR"/>
</dbReference>
<feature type="domain" description="Histidine kinase" evidence="14">
    <location>
        <begin position="424"/>
        <end position="632"/>
    </location>
</feature>
<dbReference type="InterPro" id="IPR004358">
    <property type="entry name" value="Sig_transdc_His_kin-like_C"/>
</dbReference>
<dbReference type="InterPro" id="IPR051315">
    <property type="entry name" value="Bact_Chemotaxis_CheA"/>
</dbReference>
<dbReference type="CDD" id="cd00088">
    <property type="entry name" value="HPT"/>
    <property type="match status" value="1"/>
</dbReference>
<keyword evidence="4" id="KW-0145">Chemotaxis</keyword>
<dbReference type="RefSeq" id="WP_307631795.1">
    <property type="nucleotide sequence ID" value="NZ_JAPHEH010000001.1"/>
</dbReference>
<dbReference type="Gene3D" id="2.30.30.40">
    <property type="entry name" value="SH3 Domains"/>
    <property type="match status" value="1"/>
</dbReference>
<dbReference type="PROSITE" id="PS50109">
    <property type="entry name" value="HIS_KIN"/>
    <property type="match status" value="1"/>
</dbReference>
<keyword evidence="10" id="KW-0902">Two-component regulatory system</keyword>
<dbReference type="FunFam" id="3.30.565.10:FF:000016">
    <property type="entry name" value="Chemotaxis protein CheA, putative"/>
    <property type="match status" value="1"/>
</dbReference>
<dbReference type="InterPro" id="IPR008207">
    <property type="entry name" value="Sig_transdc_His_kin_Hpt_dom"/>
</dbReference>
<dbReference type="InterPro" id="IPR036890">
    <property type="entry name" value="HATPase_C_sf"/>
</dbReference>
<feature type="domain" description="HPt" evidence="16">
    <location>
        <begin position="174"/>
        <end position="278"/>
    </location>
</feature>
<evidence type="ECO:0000313" key="18">
    <source>
        <dbReference type="Proteomes" id="UP001154240"/>
    </source>
</evidence>
<keyword evidence="7" id="KW-0547">Nucleotide-binding</keyword>
<dbReference type="AlphaFoldDB" id="A0A9X4RKR5"/>
<dbReference type="SUPFAM" id="SSF55874">
    <property type="entry name" value="ATPase domain of HSP90 chaperone/DNA topoisomerase II/histidine kinase"/>
    <property type="match status" value="1"/>
</dbReference>
<evidence type="ECO:0000256" key="3">
    <source>
        <dbReference type="ARBA" id="ARBA00021495"/>
    </source>
</evidence>
<dbReference type="Gene3D" id="3.30.565.10">
    <property type="entry name" value="Histidine kinase-like ATPase, C-terminal domain"/>
    <property type="match status" value="1"/>
</dbReference>
<evidence type="ECO:0000256" key="13">
    <source>
        <dbReference type="SAM" id="MobiDB-lite"/>
    </source>
</evidence>
<dbReference type="SMART" id="SM00387">
    <property type="entry name" value="HATPase_c"/>
    <property type="match status" value="1"/>
</dbReference>
<accession>A0A9X4RKR5</accession>
<reference evidence="17" key="2">
    <citation type="submission" date="2022-10" db="EMBL/GenBank/DDBJ databases">
        <authorList>
            <person name="Aronson H.S."/>
        </authorList>
    </citation>
    <scope>NUCLEOTIDE SEQUENCE</scope>
    <source>
        <strain evidence="17">RS19-109</strain>
    </source>
</reference>
<dbReference type="Pfam" id="PF01584">
    <property type="entry name" value="CheW"/>
    <property type="match status" value="1"/>
</dbReference>
<reference evidence="17" key="1">
    <citation type="journal article" date="2022" name="bioRxiv">
        <title>Thiovibrio frasassiensisgen. nov., sp. nov., an autotrophic, elemental sulfur disproportionating bacterium isolated from sulfidic karst sediment, and proposal of Thiovibrionaceae fam. nov.</title>
        <authorList>
            <person name="Aronson H."/>
            <person name="Thomas C."/>
            <person name="Bhattacharyya M."/>
            <person name="Eckstein S."/>
            <person name="Jensen S."/>
            <person name="Barco R."/>
            <person name="Macalady J."/>
            <person name="Amend J."/>
        </authorList>
    </citation>
    <scope>NUCLEOTIDE SEQUENCE</scope>
    <source>
        <strain evidence="17">RS19-109</strain>
    </source>
</reference>
<evidence type="ECO:0000256" key="6">
    <source>
        <dbReference type="ARBA" id="ARBA00022679"/>
    </source>
</evidence>
<gene>
    <name evidence="17" type="ORF">OLX77_01405</name>
</gene>
<name>A0A9X4RKR5_9BACT</name>
<feature type="modified residue" description="Phosphohistidine" evidence="12">
    <location>
        <position position="221"/>
    </location>
</feature>
<feature type="compositionally biased region" description="Low complexity" evidence="13">
    <location>
        <begin position="353"/>
        <end position="375"/>
    </location>
</feature>
<dbReference type="SUPFAM" id="SSF47226">
    <property type="entry name" value="Histidine-containing phosphotransfer domain, HPT domain"/>
    <property type="match status" value="1"/>
</dbReference>
<evidence type="ECO:0000259" key="14">
    <source>
        <dbReference type="PROSITE" id="PS50109"/>
    </source>
</evidence>
<evidence type="ECO:0000256" key="12">
    <source>
        <dbReference type="PROSITE-ProRule" id="PRU00110"/>
    </source>
</evidence>
<dbReference type="GO" id="GO:0006935">
    <property type="term" value="P:chemotaxis"/>
    <property type="evidence" value="ECO:0007669"/>
    <property type="project" value="UniProtKB-KW"/>
</dbReference>
<dbReference type="GO" id="GO:0000155">
    <property type="term" value="F:phosphorelay sensor kinase activity"/>
    <property type="evidence" value="ECO:0007669"/>
    <property type="project" value="InterPro"/>
</dbReference>
<dbReference type="Gene3D" id="1.20.120.160">
    <property type="entry name" value="HPT domain"/>
    <property type="match status" value="1"/>
</dbReference>
<dbReference type="Proteomes" id="UP001154240">
    <property type="component" value="Unassembled WGS sequence"/>
</dbReference>
<dbReference type="PANTHER" id="PTHR43395">
    <property type="entry name" value="SENSOR HISTIDINE KINASE CHEA"/>
    <property type="match status" value="1"/>
</dbReference>
<comment type="function">
    <text evidence="11">Involved in the transmission of sensory signals from the chemoreceptors to the flagellar motors. CheA is autophosphorylated; it can transfer its phosphate group to either CheB or CheY.</text>
</comment>
<proteinExistence type="predicted"/>
<comment type="catalytic activity">
    <reaction evidence="1">
        <text>ATP + protein L-histidine = ADP + protein N-phospho-L-histidine.</text>
        <dbReference type="EC" id="2.7.13.3"/>
    </reaction>
</comment>
<dbReference type="SUPFAM" id="SSF47384">
    <property type="entry name" value="Homodimeric domain of signal transducing histidine kinase"/>
    <property type="match status" value="1"/>
</dbReference>
<dbReference type="InterPro" id="IPR036061">
    <property type="entry name" value="CheW-like_dom_sf"/>
</dbReference>
<dbReference type="Pfam" id="PF02518">
    <property type="entry name" value="HATPase_c"/>
    <property type="match status" value="1"/>
</dbReference>
<organism evidence="17 18">
    <name type="scientific">Thiovibrio frasassiensis</name>
    <dbReference type="NCBI Taxonomy" id="2984131"/>
    <lineage>
        <taxon>Bacteria</taxon>
        <taxon>Pseudomonadati</taxon>
        <taxon>Thermodesulfobacteriota</taxon>
        <taxon>Desulfobulbia</taxon>
        <taxon>Desulfobulbales</taxon>
        <taxon>Thiovibrionaceae</taxon>
        <taxon>Thiovibrio</taxon>
    </lineage>
</organism>
<dbReference type="InterPro" id="IPR002545">
    <property type="entry name" value="CheW-lke_dom"/>
</dbReference>
<feature type="domain" description="CheW-like" evidence="15">
    <location>
        <begin position="634"/>
        <end position="767"/>
    </location>
</feature>
<dbReference type="Pfam" id="PF02895">
    <property type="entry name" value="H-kinase_dim"/>
    <property type="match status" value="1"/>
</dbReference>
<dbReference type="InterPro" id="IPR037006">
    <property type="entry name" value="CheA-like_homodim_sf"/>
</dbReference>
<evidence type="ECO:0000256" key="11">
    <source>
        <dbReference type="ARBA" id="ARBA00035100"/>
    </source>
</evidence>
<evidence type="ECO:0000256" key="5">
    <source>
        <dbReference type="ARBA" id="ARBA00022553"/>
    </source>
</evidence>
<dbReference type="CDD" id="cd00731">
    <property type="entry name" value="CheA_reg"/>
    <property type="match status" value="1"/>
</dbReference>
<evidence type="ECO:0000256" key="1">
    <source>
        <dbReference type="ARBA" id="ARBA00000085"/>
    </source>
</evidence>
<dbReference type="PROSITE" id="PS50894">
    <property type="entry name" value="HPT"/>
    <property type="match status" value="1"/>
</dbReference>
<keyword evidence="9" id="KW-0067">ATP-binding</keyword>
<evidence type="ECO:0000313" key="17">
    <source>
        <dbReference type="EMBL" id="MDG4474815.1"/>
    </source>
</evidence>
<evidence type="ECO:0000259" key="15">
    <source>
        <dbReference type="PROSITE" id="PS50851"/>
    </source>
</evidence>
<dbReference type="InterPro" id="IPR036097">
    <property type="entry name" value="HisK_dim/P_sf"/>
</dbReference>
<dbReference type="Gene3D" id="1.10.287.560">
    <property type="entry name" value="Histidine kinase CheA-like, homodimeric domain"/>
    <property type="match status" value="1"/>
</dbReference>
<dbReference type="PROSITE" id="PS50851">
    <property type="entry name" value="CHEW"/>
    <property type="match status" value="1"/>
</dbReference>
<dbReference type="GO" id="GO:0005524">
    <property type="term" value="F:ATP binding"/>
    <property type="evidence" value="ECO:0007669"/>
    <property type="project" value="UniProtKB-KW"/>
</dbReference>
<dbReference type="Pfam" id="PF01627">
    <property type="entry name" value="Hpt"/>
    <property type="match status" value="1"/>
</dbReference>
<evidence type="ECO:0000256" key="9">
    <source>
        <dbReference type="ARBA" id="ARBA00022840"/>
    </source>
</evidence>
<dbReference type="SUPFAM" id="SSF50341">
    <property type="entry name" value="CheW-like"/>
    <property type="match status" value="1"/>
</dbReference>
<evidence type="ECO:0000259" key="16">
    <source>
        <dbReference type="PROSITE" id="PS50894"/>
    </source>
</evidence>
<evidence type="ECO:0000256" key="4">
    <source>
        <dbReference type="ARBA" id="ARBA00022500"/>
    </source>
</evidence>
<dbReference type="CDD" id="cd16916">
    <property type="entry name" value="HATPase_CheA-like"/>
    <property type="match status" value="1"/>
</dbReference>
<dbReference type="SMART" id="SM01231">
    <property type="entry name" value="H-kinase_dim"/>
    <property type="match status" value="1"/>
</dbReference>
<evidence type="ECO:0000256" key="8">
    <source>
        <dbReference type="ARBA" id="ARBA00022777"/>
    </source>
</evidence>
<dbReference type="EMBL" id="JAPHEH010000001">
    <property type="protein sequence ID" value="MDG4474815.1"/>
    <property type="molecule type" value="Genomic_DNA"/>
</dbReference>
<dbReference type="SMART" id="SM00260">
    <property type="entry name" value="CheW"/>
    <property type="match status" value="1"/>
</dbReference>
<dbReference type="InterPro" id="IPR005467">
    <property type="entry name" value="His_kinase_dom"/>
</dbReference>
<feature type="region of interest" description="Disordered" evidence="13">
    <location>
        <begin position="333"/>
        <end position="379"/>
    </location>
</feature>
<protein>
    <recommendedName>
        <fullName evidence="3">Chemotaxis protein CheA</fullName>
        <ecNumber evidence="2">2.7.13.3</ecNumber>
    </recommendedName>
</protein>
<keyword evidence="18" id="KW-1185">Reference proteome</keyword>
<sequence>MTAGPKPLSDLLDEMALKILMIEPGDLSIVGELLELIEQLLPGSAGADTPPVIQRMATAFKGALEKFIMGELADSAENYELLGRCITEMQECARKDGHPGENILAQFCGNMKTIGIAMEPSALLGTPEVWSAGVSEDEAEARGEEECVVASPALGSSQAAPPAAGGPSSEALPDFLQDTDLLAGFIEEAFEHLESIEVNVLELEQSPDDQDIINNIFRPFHTIKGVSGFLNLKTINKLAHATENLLDDVRNGKRPMDSAVIDIVLTVGDALKSMVEDIKDVLQNGPANYQDTDISRFLADITRLQEGGAEAPSAEPVSAPARAALPEISEIEEPEPLASEKAEPVAPSQPTIARKATPAATPRAAESPATSARASGDATPKKIGATIKVDVEKLDALVNAVGELVIMQSLVRQNKLVSRIADPKLTKDFSQLTRITSELQRTAMSMRMVPIKQTFDKMIRLVRDLAKKSGKKVDLIMEGAETEIDRNMVDSIYDPLVHMMRNSVDHGISPPSDREKVGKPETGTVFLRAYQKGGSMMIEIEDDGEGLNTKKIRKKAIERGLISESDSLSDFELNNLIFLPGFSTADAITDVSGRGVGMDVVKKAVEKLRGKVEVQSQSGKGSLFVIRLPLTLAIIDGIIVRVGSERYIIPTIAIQESMHPEEKNYSTVHGRGENLLVRGDLVPIIRLYDLFGVEPTYTDPCDAIVVVVENEGRRRALMVDELLGKEEVVIKNLGGLDVPGVAGGTILGDGRVGLILDLSGVMASIAD</sequence>
<dbReference type="SMART" id="SM00073">
    <property type="entry name" value="HPT"/>
    <property type="match status" value="1"/>
</dbReference>
<dbReference type="InterPro" id="IPR036641">
    <property type="entry name" value="HPT_dom_sf"/>
</dbReference>
<evidence type="ECO:0000256" key="10">
    <source>
        <dbReference type="ARBA" id="ARBA00023012"/>
    </source>
</evidence>
<comment type="caution">
    <text evidence="17">The sequence shown here is derived from an EMBL/GenBank/DDBJ whole genome shotgun (WGS) entry which is preliminary data.</text>
</comment>
<dbReference type="InterPro" id="IPR003594">
    <property type="entry name" value="HATPase_dom"/>
</dbReference>
<dbReference type="EC" id="2.7.13.3" evidence="2"/>
<dbReference type="GO" id="GO:0005737">
    <property type="term" value="C:cytoplasm"/>
    <property type="evidence" value="ECO:0007669"/>
    <property type="project" value="InterPro"/>
</dbReference>
<keyword evidence="8" id="KW-0418">Kinase</keyword>
<dbReference type="InterPro" id="IPR004105">
    <property type="entry name" value="CheA-like_dim"/>
</dbReference>
<evidence type="ECO:0000256" key="7">
    <source>
        <dbReference type="ARBA" id="ARBA00022741"/>
    </source>
</evidence>
<keyword evidence="6" id="KW-0808">Transferase</keyword>
<evidence type="ECO:0000256" key="2">
    <source>
        <dbReference type="ARBA" id="ARBA00012438"/>
    </source>
</evidence>
<keyword evidence="5 12" id="KW-0597">Phosphoprotein</keyword>